<name>A0A7I4YNA2_HAECO</name>
<organism evidence="2 3">
    <name type="scientific">Haemonchus contortus</name>
    <name type="common">Barber pole worm</name>
    <dbReference type="NCBI Taxonomy" id="6289"/>
    <lineage>
        <taxon>Eukaryota</taxon>
        <taxon>Metazoa</taxon>
        <taxon>Ecdysozoa</taxon>
        <taxon>Nematoda</taxon>
        <taxon>Chromadorea</taxon>
        <taxon>Rhabditida</taxon>
        <taxon>Rhabditina</taxon>
        <taxon>Rhabditomorpha</taxon>
        <taxon>Strongyloidea</taxon>
        <taxon>Trichostrongylidae</taxon>
        <taxon>Haemonchus</taxon>
    </lineage>
</organism>
<feature type="transmembrane region" description="Helical" evidence="1">
    <location>
        <begin position="33"/>
        <end position="55"/>
    </location>
</feature>
<keyword evidence="1" id="KW-1133">Transmembrane helix</keyword>
<keyword evidence="1" id="KW-0472">Membrane</keyword>
<protein>
    <submittedName>
        <fullName evidence="3">G protein-coupled receptor</fullName>
    </submittedName>
</protein>
<evidence type="ECO:0000313" key="2">
    <source>
        <dbReference type="Proteomes" id="UP000025227"/>
    </source>
</evidence>
<dbReference type="InterPro" id="IPR019424">
    <property type="entry name" value="7TM_GPCR_Srsx"/>
</dbReference>
<proteinExistence type="predicted"/>
<dbReference type="Pfam" id="PF10320">
    <property type="entry name" value="7TM_GPCR_Srsx"/>
    <property type="match status" value="1"/>
</dbReference>
<evidence type="ECO:0000313" key="3">
    <source>
        <dbReference type="WBParaSite" id="HCON_00125080-00001"/>
    </source>
</evidence>
<feature type="transmembrane region" description="Helical" evidence="1">
    <location>
        <begin position="117"/>
        <end position="143"/>
    </location>
</feature>
<sequence>MSSGEVYHAFAHYVMIGSYKNTENHLMGQDFCVYWQMLPTVGMLFSSLLLLNVAIDRVLSAQKFYNSLIKSWYTLYISLHIATGVVFSFGMEAWIFYRRTSELYVVCYVIAPFYDMIHTVFFATMTTFNILILLCYVALIFFIRKTHMSGKLTFVACFSDYGSIIWSLRSREFEANLSFTCCHKPSNSIWLVWCNGVCCHRLCLRSTK</sequence>
<dbReference type="Proteomes" id="UP000025227">
    <property type="component" value="Unplaced"/>
</dbReference>
<reference evidence="3" key="1">
    <citation type="submission" date="2020-12" db="UniProtKB">
        <authorList>
            <consortium name="WormBaseParasite"/>
        </authorList>
    </citation>
    <scope>IDENTIFICATION</scope>
    <source>
        <strain evidence="3">MHco3</strain>
    </source>
</reference>
<evidence type="ECO:0000256" key="1">
    <source>
        <dbReference type="SAM" id="Phobius"/>
    </source>
</evidence>
<keyword evidence="2" id="KW-1185">Reference proteome</keyword>
<feature type="transmembrane region" description="Helical" evidence="1">
    <location>
        <begin position="75"/>
        <end position="97"/>
    </location>
</feature>
<keyword evidence="1" id="KW-0812">Transmembrane</keyword>
<dbReference type="AlphaFoldDB" id="A0A7I4YNA2"/>
<accession>A0A7I4YNA2</accession>
<dbReference type="WBParaSite" id="HCON_00125080-00001">
    <property type="protein sequence ID" value="HCON_00125080-00001"/>
    <property type="gene ID" value="HCON_00125080"/>
</dbReference>